<evidence type="ECO:0000313" key="2">
    <source>
        <dbReference type="EMBL" id="MEO9249312.1"/>
    </source>
</evidence>
<sequence>MLTILGAGRAGTALARAAASAGLDVRIAASRPPTALRLHLAQYAPRATAVAAPEVAGAPLVVLMVPQEDLDSVDPGWLRGTVLVDATNRWGGEPLPAWFQSGLDAGRSSSEAIAGRFADATVVKALNHISHWDLDTAGRRGLGSTPGDSGRRGLGVAADSASAAAAVGQLVLRLGLAPVFLPSLAAGRVLEPDGPVFNRPVSGPELARLTGGTVGAD</sequence>
<dbReference type="SUPFAM" id="SSF51735">
    <property type="entry name" value="NAD(P)-binding Rossmann-fold domains"/>
    <property type="match status" value="1"/>
</dbReference>
<organism evidence="2 3">
    <name type="scientific">Citricoccus nitrophenolicus</name>
    <dbReference type="NCBI Taxonomy" id="863575"/>
    <lineage>
        <taxon>Bacteria</taxon>
        <taxon>Bacillati</taxon>
        <taxon>Actinomycetota</taxon>
        <taxon>Actinomycetes</taxon>
        <taxon>Micrococcales</taxon>
        <taxon>Micrococcaceae</taxon>
        <taxon>Citricoccus</taxon>
    </lineage>
</organism>
<dbReference type="Pfam" id="PF03807">
    <property type="entry name" value="F420_oxidored"/>
    <property type="match status" value="1"/>
</dbReference>
<protein>
    <submittedName>
        <fullName evidence="2">NAD(P)-binding domain-containing protein</fullName>
    </submittedName>
</protein>
<comment type="caution">
    <text evidence="2">The sequence shown here is derived from an EMBL/GenBank/DDBJ whole genome shotgun (WGS) entry which is preliminary data.</text>
</comment>
<evidence type="ECO:0000313" key="3">
    <source>
        <dbReference type="Proteomes" id="UP001484097"/>
    </source>
</evidence>
<reference evidence="2 3" key="1">
    <citation type="submission" date="2024-05" db="EMBL/GenBank/DDBJ databases">
        <authorList>
            <person name="Yi C."/>
        </authorList>
    </citation>
    <scope>NUCLEOTIDE SEQUENCE [LARGE SCALE GENOMIC DNA]</scope>
    <source>
        <strain evidence="2 3">XS13</strain>
    </source>
</reference>
<keyword evidence="3" id="KW-1185">Reference proteome</keyword>
<evidence type="ECO:0000259" key="1">
    <source>
        <dbReference type="Pfam" id="PF03807"/>
    </source>
</evidence>
<dbReference type="Proteomes" id="UP001484097">
    <property type="component" value="Unassembled WGS sequence"/>
</dbReference>
<dbReference type="Gene3D" id="3.40.50.720">
    <property type="entry name" value="NAD(P)-binding Rossmann-like Domain"/>
    <property type="match status" value="1"/>
</dbReference>
<gene>
    <name evidence="2" type="ORF">ABDK96_16650</name>
</gene>
<accession>A0ABV0IP36</accession>
<dbReference type="InterPro" id="IPR036291">
    <property type="entry name" value="NAD(P)-bd_dom_sf"/>
</dbReference>
<feature type="domain" description="Pyrroline-5-carboxylate reductase catalytic N-terminal" evidence="1">
    <location>
        <begin position="3"/>
        <end position="88"/>
    </location>
</feature>
<name>A0ABV0IP36_9MICC</name>
<dbReference type="EMBL" id="JBDXMX010000015">
    <property type="protein sequence ID" value="MEO9249312.1"/>
    <property type="molecule type" value="Genomic_DNA"/>
</dbReference>
<dbReference type="InterPro" id="IPR028939">
    <property type="entry name" value="P5C_Rdtase_cat_N"/>
</dbReference>
<proteinExistence type="predicted"/>